<dbReference type="RefSeq" id="WP_101712696.1">
    <property type="nucleotide sequence ID" value="NZ_CP026100.1"/>
</dbReference>
<dbReference type="Gene3D" id="2.30.30.760">
    <property type="match status" value="1"/>
</dbReference>
<comment type="subcellular location">
    <subcellularLocation>
        <location evidence="1">Periplasm</location>
    </subcellularLocation>
</comment>
<dbReference type="InterPro" id="IPR039246">
    <property type="entry name" value="Flagellar_FlgA"/>
</dbReference>
<reference evidence="6 9" key="2">
    <citation type="submission" date="2018-01" db="EMBL/GenBank/DDBJ databases">
        <title>Complete genome sequence of Caulobacter flavus RHGG3.</title>
        <authorList>
            <person name="Yang E."/>
        </authorList>
    </citation>
    <scope>NUCLEOTIDE SEQUENCE [LARGE SCALE GENOMIC DNA]</scope>
    <source>
        <strain evidence="6 9">RHGG3</strain>
    </source>
</reference>
<dbReference type="Proteomes" id="UP000281192">
    <property type="component" value="Chromosome"/>
</dbReference>
<proteinExistence type="predicted"/>
<feature type="domain" description="SAF" evidence="5">
    <location>
        <begin position="113"/>
        <end position="173"/>
    </location>
</feature>
<keyword evidence="7" id="KW-0966">Cell projection</keyword>
<gene>
    <name evidence="7" type="primary">flgA</name>
    <name evidence="6" type="ORF">C1707_23095</name>
    <name evidence="7" type="ORF">CFHF_09030</name>
</gene>
<dbReference type="OrthoDB" id="7171936at2"/>
<evidence type="ECO:0000259" key="5">
    <source>
        <dbReference type="SMART" id="SM00858"/>
    </source>
</evidence>
<sequence length="253" mass="25443">MKTLLLAAAALLIAAPAAFAGQPVSLRQDTTDADGVITLGELFDGAGSAGAVVIARRVGPSVVLDAAQLQMTARRAGLDWANPQGLRRVIVRQGAEGGGQLAGASAAAPRGNVEVLAYARSLAAGETVQPQDLVWIKVASAPFDAPSDADAMIGMTTKRPLREGSAASMRDVAAAQVIAKGDVVAVTYDYAGVALTLQGKAMSAAAVGEAVSVQNTASKKIIEAVATGPGSAAVGPEAQALKASRNSVRYAAR</sequence>
<evidence type="ECO:0000313" key="6">
    <source>
        <dbReference type="EMBL" id="AYV48905.1"/>
    </source>
</evidence>
<evidence type="ECO:0000256" key="4">
    <source>
        <dbReference type="SAM" id="SignalP"/>
    </source>
</evidence>
<dbReference type="Proteomes" id="UP000234483">
    <property type="component" value="Unassembled WGS sequence"/>
</dbReference>
<dbReference type="NCBIfam" id="TIGR03170">
    <property type="entry name" value="flgA_cterm"/>
    <property type="match status" value="1"/>
</dbReference>
<dbReference type="CDD" id="cd11614">
    <property type="entry name" value="SAF_CpaB_FlgA_like"/>
    <property type="match status" value="1"/>
</dbReference>
<evidence type="ECO:0000313" key="8">
    <source>
        <dbReference type="Proteomes" id="UP000234483"/>
    </source>
</evidence>
<dbReference type="GO" id="GO:0044780">
    <property type="term" value="P:bacterial-type flagellum assembly"/>
    <property type="evidence" value="ECO:0007669"/>
    <property type="project" value="InterPro"/>
</dbReference>
<keyword evidence="7" id="KW-0282">Flagellum</keyword>
<name>A0A2N5CVA6_9CAUL</name>
<evidence type="ECO:0000313" key="7">
    <source>
        <dbReference type="EMBL" id="PLR17735.1"/>
    </source>
</evidence>
<dbReference type="EMBL" id="PJRQ01000016">
    <property type="protein sequence ID" value="PLR17735.1"/>
    <property type="molecule type" value="Genomic_DNA"/>
</dbReference>
<dbReference type="SMART" id="SM00858">
    <property type="entry name" value="SAF"/>
    <property type="match status" value="1"/>
</dbReference>
<evidence type="ECO:0000256" key="1">
    <source>
        <dbReference type="ARBA" id="ARBA00004418"/>
    </source>
</evidence>
<dbReference type="Pfam" id="PF13144">
    <property type="entry name" value="ChapFlgA"/>
    <property type="match status" value="1"/>
</dbReference>
<evidence type="ECO:0000256" key="3">
    <source>
        <dbReference type="ARBA" id="ARBA00022764"/>
    </source>
</evidence>
<accession>A0A2N5CVA6</accession>
<dbReference type="EMBL" id="CP026100">
    <property type="protein sequence ID" value="AYV48905.1"/>
    <property type="molecule type" value="Genomic_DNA"/>
</dbReference>
<keyword evidence="2 4" id="KW-0732">Signal</keyword>
<evidence type="ECO:0000313" key="9">
    <source>
        <dbReference type="Proteomes" id="UP000281192"/>
    </source>
</evidence>
<protein>
    <submittedName>
        <fullName evidence="7">Flagella basal body P-ring formation protein FlgA</fullName>
    </submittedName>
</protein>
<keyword evidence="3" id="KW-0574">Periplasm</keyword>
<feature type="chain" id="PRO_5044577971" evidence="4">
    <location>
        <begin position="21"/>
        <end position="253"/>
    </location>
</feature>
<dbReference type="PANTHER" id="PTHR36307">
    <property type="entry name" value="FLAGELLA BASAL BODY P-RING FORMATION PROTEIN FLGA"/>
    <property type="match status" value="1"/>
</dbReference>
<keyword evidence="9" id="KW-1185">Reference proteome</keyword>
<dbReference type="AlphaFoldDB" id="A0A2N5CVA6"/>
<dbReference type="GO" id="GO:0042597">
    <property type="term" value="C:periplasmic space"/>
    <property type="evidence" value="ECO:0007669"/>
    <property type="project" value="UniProtKB-SubCell"/>
</dbReference>
<dbReference type="KEGG" id="cfh:C1707_23095"/>
<dbReference type="InterPro" id="IPR013974">
    <property type="entry name" value="SAF"/>
</dbReference>
<feature type="signal peptide" evidence="4">
    <location>
        <begin position="1"/>
        <end position="20"/>
    </location>
</feature>
<reference evidence="7 8" key="1">
    <citation type="submission" date="2017-12" db="EMBL/GenBank/DDBJ databases">
        <title>The genome sequence of Caulobacter flavus CGMCC1 15093.</title>
        <authorList>
            <person name="Gao J."/>
            <person name="Mao X."/>
            <person name="Sun J."/>
        </authorList>
    </citation>
    <scope>NUCLEOTIDE SEQUENCE [LARGE SCALE GENOMIC DNA]</scope>
    <source>
        <strain evidence="7 8">CGMCC1 15093</strain>
    </source>
</reference>
<dbReference type="PANTHER" id="PTHR36307:SF1">
    <property type="entry name" value="FLAGELLA BASAL BODY P-RING FORMATION PROTEIN FLGA"/>
    <property type="match status" value="1"/>
</dbReference>
<keyword evidence="7" id="KW-0969">Cilium</keyword>
<organism evidence="7 8">
    <name type="scientific">Caulobacter flavus</name>
    <dbReference type="NCBI Taxonomy" id="1679497"/>
    <lineage>
        <taxon>Bacteria</taxon>
        <taxon>Pseudomonadati</taxon>
        <taxon>Pseudomonadota</taxon>
        <taxon>Alphaproteobacteria</taxon>
        <taxon>Caulobacterales</taxon>
        <taxon>Caulobacteraceae</taxon>
        <taxon>Caulobacter</taxon>
    </lineage>
</organism>
<dbReference type="InterPro" id="IPR017585">
    <property type="entry name" value="SAF_FlgA"/>
</dbReference>
<evidence type="ECO:0000256" key="2">
    <source>
        <dbReference type="ARBA" id="ARBA00022729"/>
    </source>
</evidence>